<sequence>MNKNLKCFLSSSHNVDTSIIKNVLAENDVDTFDLYDFSVGDSIQQILKRKIKDADFAIFIITDNNPNVIYEMGVCEGLGKQHFILLDKDLKIPFYIENKLFIRTDVNDIEFTKNSILKLLLDIKKKPKQYYSKQKSKLKRTIEYHTETKIQLRDILPEIQDLRNYTTGNRNGLNSARNGLKMEDITARIFNILKLNYVENNTNKDKGIDFALWSDNLGKVIGNPIIFELKYGRLNKARLENAENQIRKYIEVSDAKVGVLLYLDTENKRHKIKSSLYPLIISYDLEDFVNELIENSFDTILLNKRNKIAHGLE</sequence>
<dbReference type="EMBL" id="BKCF01000020">
    <property type="protein sequence ID" value="GEQ87453.1"/>
    <property type="molecule type" value="Genomic_DNA"/>
</dbReference>
<gene>
    <name evidence="1" type="ORF">ULMS_29610</name>
</gene>
<comment type="caution">
    <text evidence="1">The sequence shown here is derived from an EMBL/GenBank/DDBJ whole genome shotgun (WGS) entry which is preliminary data.</text>
</comment>
<dbReference type="OrthoDB" id="9815193at2"/>
<keyword evidence="2" id="KW-1185">Reference proteome</keyword>
<name>A0A5J4FZC0_9FLAO</name>
<dbReference type="Proteomes" id="UP000326994">
    <property type="component" value="Unassembled WGS sequence"/>
</dbReference>
<reference evidence="1 2" key="1">
    <citation type="submission" date="2019-08" db="EMBL/GenBank/DDBJ databases">
        <title>Ulvibacter marinistellae sp. nov., isolated from a starfish, Patiria pectinifera.</title>
        <authorList>
            <person name="Kawano K."/>
            <person name="Ushijima N."/>
            <person name="Kihara M."/>
            <person name="Itoh H."/>
        </authorList>
    </citation>
    <scope>NUCLEOTIDE SEQUENCE [LARGE SCALE GENOMIC DNA]</scope>
    <source>
        <strain evidence="1 2">KK4</strain>
    </source>
</reference>
<accession>A0A5J4FZC0</accession>
<dbReference type="RefSeq" id="WP_151895373.1">
    <property type="nucleotide sequence ID" value="NZ_BKCF01000020.1"/>
</dbReference>
<dbReference type="AlphaFoldDB" id="A0A5J4FZC0"/>
<evidence type="ECO:0000313" key="2">
    <source>
        <dbReference type="Proteomes" id="UP000326994"/>
    </source>
</evidence>
<proteinExistence type="predicted"/>
<evidence type="ECO:0000313" key="1">
    <source>
        <dbReference type="EMBL" id="GEQ87453.1"/>
    </source>
</evidence>
<protein>
    <submittedName>
        <fullName evidence="1">Uncharacterized protein</fullName>
    </submittedName>
</protein>
<organism evidence="1 2">
    <name type="scientific">Patiriisocius marinistellae</name>
    <dbReference type="NCBI Taxonomy" id="2494560"/>
    <lineage>
        <taxon>Bacteria</taxon>
        <taxon>Pseudomonadati</taxon>
        <taxon>Bacteroidota</taxon>
        <taxon>Flavobacteriia</taxon>
        <taxon>Flavobacteriales</taxon>
        <taxon>Flavobacteriaceae</taxon>
        <taxon>Patiriisocius</taxon>
    </lineage>
</organism>